<organism evidence="2 3">
    <name type="scientific">Salinimicrobium oceani</name>
    <dbReference type="NCBI Taxonomy" id="2722702"/>
    <lineage>
        <taxon>Bacteria</taxon>
        <taxon>Pseudomonadati</taxon>
        <taxon>Bacteroidota</taxon>
        <taxon>Flavobacteriia</taxon>
        <taxon>Flavobacteriales</taxon>
        <taxon>Flavobacteriaceae</taxon>
        <taxon>Salinimicrobium</taxon>
    </lineage>
</organism>
<evidence type="ECO:0000313" key="3">
    <source>
        <dbReference type="Proteomes" id="UP000703674"/>
    </source>
</evidence>
<proteinExistence type="predicted"/>
<dbReference type="Pfam" id="PF13683">
    <property type="entry name" value="rve_3"/>
    <property type="match status" value="1"/>
</dbReference>
<evidence type="ECO:0000259" key="1">
    <source>
        <dbReference type="Pfam" id="PF13683"/>
    </source>
</evidence>
<sequence length="55" mass="6458">INKCNTGKELELLIKESIETYNNDRPHLSLQMKTPNFIHEKTYEENSTGLSKFFI</sequence>
<name>A0ABX1D6H7_9FLAO</name>
<reference evidence="2 3" key="1">
    <citation type="submission" date="2020-03" db="EMBL/GenBank/DDBJ databases">
        <title>Salinimicrobium sp. nov, isolated from SCS.</title>
        <authorList>
            <person name="Cao W.R."/>
        </authorList>
    </citation>
    <scope>NUCLEOTIDE SEQUENCE [LARGE SCALE GENOMIC DNA]</scope>
    <source>
        <strain evidence="3">J15B91</strain>
    </source>
</reference>
<dbReference type="Proteomes" id="UP000703674">
    <property type="component" value="Unassembled WGS sequence"/>
</dbReference>
<protein>
    <submittedName>
        <fullName evidence="2">Transposase</fullName>
    </submittedName>
</protein>
<accession>A0ABX1D6H7</accession>
<dbReference type="RefSeq" id="WP_168139265.1">
    <property type="nucleotide sequence ID" value="NZ_JAAVJR010000014.1"/>
</dbReference>
<keyword evidence="3" id="KW-1185">Reference proteome</keyword>
<comment type="caution">
    <text evidence="2">The sequence shown here is derived from an EMBL/GenBank/DDBJ whole genome shotgun (WGS) entry which is preliminary data.</text>
</comment>
<dbReference type="EMBL" id="JAAVJR010000014">
    <property type="protein sequence ID" value="NJW54176.1"/>
    <property type="molecule type" value="Genomic_DNA"/>
</dbReference>
<evidence type="ECO:0000313" key="2">
    <source>
        <dbReference type="EMBL" id="NJW54176.1"/>
    </source>
</evidence>
<feature type="domain" description="Integrase catalytic" evidence="1">
    <location>
        <begin position="7"/>
        <end position="35"/>
    </location>
</feature>
<dbReference type="InterPro" id="IPR001584">
    <property type="entry name" value="Integrase_cat-core"/>
</dbReference>
<feature type="non-terminal residue" evidence="2">
    <location>
        <position position="1"/>
    </location>
</feature>
<gene>
    <name evidence="2" type="ORF">HC175_14760</name>
</gene>